<dbReference type="EMBL" id="FOSN01000010">
    <property type="protein sequence ID" value="SFK54290.1"/>
    <property type="molecule type" value="Genomic_DNA"/>
</dbReference>
<proteinExistence type="predicted"/>
<gene>
    <name evidence="2" type="ORF">SAMN05444581_11019</name>
</gene>
<protein>
    <submittedName>
        <fullName evidence="2">Flavin containing amine oxidoreductase</fullName>
    </submittedName>
</protein>
<organism evidence="2 3">
    <name type="scientific">Methylocapsa palsarum</name>
    <dbReference type="NCBI Taxonomy" id="1612308"/>
    <lineage>
        <taxon>Bacteria</taxon>
        <taxon>Pseudomonadati</taxon>
        <taxon>Pseudomonadota</taxon>
        <taxon>Alphaproteobacteria</taxon>
        <taxon>Hyphomicrobiales</taxon>
        <taxon>Beijerinckiaceae</taxon>
        <taxon>Methylocapsa</taxon>
    </lineage>
</organism>
<name>A0A1I4ADM8_9HYPH</name>
<dbReference type="RefSeq" id="WP_091682681.1">
    <property type="nucleotide sequence ID" value="NZ_FOSN01000010.1"/>
</dbReference>
<feature type="domain" description="Amine oxidase" evidence="1">
    <location>
        <begin position="118"/>
        <end position="601"/>
    </location>
</feature>
<evidence type="ECO:0000259" key="1">
    <source>
        <dbReference type="Pfam" id="PF01593"/>
    </source>
</evidence>
<dbReference type="OrthoDB" id="231484at2"/>
<dbReference type="PANTHER" id="PTHR42923">
    <property type="entry name" value="PROTOPORPHYRINOGEN OXIDASE"/>
    <property type="match status" value="1"/>
</dbReference>
<keyword evidence="3" id="KW-1185">Reference proteome</keyword>
<evidence type="ECO:0000313" key="2">
    <source>
        <dbReference type="EMBL" id="SFK54290.1"/>
    </source>
</evidence>
<dbReference type="AlphaFoldDB" id="A0A1I4ADM8"/>
<sequence>MARTPTSAGGRAFSAISRRDFLNGALIASSGLAGPSSLEAAAAGEYANACDGEIGRDPRALRSGNLPSAFNVAHWLRDERLRFEPGRVSLAAGCDGHEGRFEISEAGDYDVVIVGGGLSGLSAAFYILRRRPETRILLIDANAHLGGNAARDQGPPLPVTASTGGAYCVAPYADFQKELYGGLGVEWEAFRIASPMYSYFFDAETPGVKAGRRGWNIDTYGEGLKDVPYAAPVVEDLLRCRTAFKAWSDVEGAPTDPADASSPAYDYLSEMTLDAYLRDVLHCDPLVSDFYTRYAIDAIGGPASLVNAHTSISFLNAEYGDLFTFPGGTSELAKRLARWLTDPEQGRHPVAIRLNAVALRADQGAPAGNAKPAVVYVENMRFLRATASAVILACQSHAARRLTAHMSDASRIKAWSALNTAPAIVANVGISSASSLADLGLGYNQYWWGSRDWASFIVADWAGRGADQPDRPTVLTVFGGNTAPPEDFAKERLRLLRTPFSAYETSLKEDLSRILGGAKFDFERDVTSISLYRWGHGMILPTTTSVFGDSHDANGRLDRARAPRRIAFAPLGRISFAGQDSEGAPSVECALSSGLRAANEALENL</sequence>
<dbReference type="Pfam" id="PF01593">
    <property type="entry name" value="Amino_oxidase"/>
    <property type="match status" value="1"/>
</dbReference>
<dbReference type="InterPro" id="IPR036188">
    <property type="entry name" value="FAD/NAD-bd_sf"/>
</dbReference>
<accession>A0A1I4ADM8</accession>
<dbReference type="SUPFAM" id="SSF51905">
    <property type="entry name" value="FAD/NAD(P)-binding domain"/>
    <property type="match status" value="1"/>
</dbReference>
<dbReference type="Proteomes" id="UP000198755">
    <property type="component" value="Unassembled WGS sequence"/>
</dbReference>
<evidence type="ECO:0000313" key="3">
    <source>
        <dbReference type="Proteomes" id="UP000198755"/>
    </source>
</evidence>
<dbReference type="InterPro" id="IPR006311">
    <property type="entry name" value="TAT_signal"/>
</dbReference>
<dbReference type="STRING" id="1612308.SAMN05444581_11019"/>
<dbReference type="InterPro" id="IPR050464">
    <property type="entry name" value="Zeta_carotene_desat/Oxidored"/>
</dbReference>
<reference evidence="2 3" key="1">
    <citation type="submission" date="2016-10" db="EMBL/GenBank/DDBJ databases">
        <authorList>
            <person name="de Groot N.N."/>
        </authorList>
    </citation>
    <scope>NUCLEOTIDE SEQUENCE [LARGE SCALE GENOMIC DNA]</scope>
    <source>
        <strain evidence="2 3">NE2</strain>
    </source>
</reference>
<dbReference type="GO" id="GO:0016491">
    <property type="term" value="F:oxidoreductase activity"/>
    <property type="evidence" value="ECO:0007669"/>
    <property type="project" value="InterPro"/>
</dbReference>
<dbReference type="Gene3D" id="3.50.50.60">
    <property type="entry name" value="FAD/NAD(P)-binding domain"/>
    <property type="match status" value="1"/>
</dbReference>
<dbReference type="InterPro" id="IPR002937">
    <property type="entry name" value="Amino_oxidase"/>
</dbReference>
<dbReference type="PROSITE" id="PS51318">
    <property type="entry name" value="TAT"/>
    <property type="match status" value="1"/>
</dbReference>